<comment type="caution">
    <text evidence="1">The sequence shown here is derived from an EMBL/GenBank/DDBJ whole genome shotgun (WGS) entry which is preliminary data.</text>
</comment>
<reference evidence="1 2" key="1">
    <citation type="submission" date="2021-01" db="EMBL/GenBank/DDBJ databases">
        <title>Belnapia mucosa sp. nov. and Belnapia arida sp. nov., isolated from the Tabernas Desert (Almeria, Spain).</title>
        <authorList>
            <person name="Molina-Menor E."/>
            <person name="Vidal-Verdu A."/>
            <person name="Calonge A."/>
            <person name="Satari L."/>
            <person name="Pereto J."/>
            <person name="Porcar M."/>
        </authorList>
    </citation>
    <scope>NUCLEOTIDE SEQUENCE [LARGE SCALE GENOMIC DNA]</scope>
    <source>
        <strain evidence="1 2">T18</strain>
    </source>
</reference>
<dbReference type="RefSeq" id="WP_202831335.1">
    <property type="nucleotide sequence ID" value="NZ_JAETWB010000002.1"/>
</dbReference>
<dbReference type="Proteomes" id="UP000660885">
    <property type="component" value="Unassembled WGS sequence"/>
</dbReference>
<sequence length="115" mass="12681">MLGAALVAAAVAVINWSGVWAAAAVVISLLHQLQNLLHRTQVATSFMSSLRENEYRRVMNDITVLTKQSETTFAEMRGLRHSLTAAGLISDEAEYIRRLKNLTARLQGSRSEPNT</sequence>
<keyword evidence="2" id="KW-1185">Reference proteome</keyword>
<dbReference type="EMBL" id="JAETWB010000002">
    <property type="protein sequence ID" value="MBL6078196.1"/>
    <property type="molecule type" value="Genomic_DNA"/>
</dbReference>
<organism evidence="1 2">
    <name type="scientific">Belnapia arida</name>
    <dbReference type="NCBI Taxonomy" id="2804533"/>
    <lineage>
        <taxon>Bacteria</taxon>
        <taxon>Pseudomonadati</taxon>
        <taxon>Pseudomonadota</taxon>
        <taxon>Alphaproteobacteria</taxon>
        <taxon>Acetobacterales</taxon>
        <taxon>Roseomonadaceae</taxon>
        <taxon>Belnapia</taxon>
    </lineage>
</organism>
<evidence type="ECO:0000313" key="2">
    <source>
        <dbReference type="Proteomes" id="UP000660885"/>
    </source>
</evidence>
<evidence type="ECO:0000313" key="1">
    <source>
        <dbReference type="EMBL" id="MBL6078196.1"/>
    </source>
</evidence>
<gene>
    <name evidence="1" type="ORF">JMJ56_09280</name>
</gene>
<proteinExistence type="predicted"/>
<name>A0ABS1U0J1_9PROT</name>
<accession>A0ABS1U0J1</accession>
<protein>
    <submittedName>
        <fullName evidence="1">Uncharacterized protein</fullName>
    </submittedName>
</protein>